<evidence type="ECO:0000313" key="2">
    <source>
        <dbReference type="Proteomes" id="UP000190435"/>
    </source>
</evidence>
<evidence type="ECO:0000313" key="1">
    <source>
        <dbReference type="EMBL" id="OOR87318.1"/>
    </source>
</evidence>
<protein>
    <submittedName>
        <fullName evidence="1">Uncharacterized protein</fullName>
    </submittedName>
</protein>
<gene>
    <name evidence="1" type="ORF">B0181_10490</name>
</gene>
<dbReference type="Proteomes" id="UP000190435">
    <property type="component" value="Unassembled WGS sequence"/>
</dbReference>
<reference evidence="1 2" key="1">
    <citation type="submission" date="2017-02" db="EMBL/GenBank/DDBJ databases">
        <title>Draft genome sequence of Moraxella caviae CCUG 355 type strain.</title>
        <authorList>
            <person name="Engstrom-Jakobsson H."/>
            <person name="Salva-Serra F."/>
            <person name="Thorell K."/>
            <person name="Gonzales-Siles L."/>
            <person name="Karlsson R."/>
            <person name="Boulund F."/>
            <person name="Engstrand L."/>
            <person name="Moore E."/>
        </authorList>
    </citation>
    <scope>NUCLEOTIDE SEQUENCE [LARGE SCALE GENOMIC DNA]</scope>
    <source>
        <strain evidence="1 2">CCUG 355</strain>
    </source>
</reference>
<comment type="caution">
    <text evidence="1">The sequence shown here is derived from an EMBL/GenBank/DDBJ whole genome shotgun (WGS) entry which is preliminary data.</text>
</comment>
<dbReference type="STRING" id="34060.B0181_10490"/>
<dbReference type="AlphaFoldDB" id="A0A1S9ZV03"/>
<name>A0A1S9ZV03_9GAMM</name>
<dbReference type="EMBL" id="MUXU01000077">
    <property type="protein sequence ID" value="OOR87318.1"/>
    <property type="molecule type" value="Genomic_DNA"/>
</dbReference>
<organism evidence="1 2">
    <name type="scientific">Moraxella caviae</name>
    <dbReference type="NCBI Taxonomy" id="34060"/>
    <lineage>
        <taxon>Bacteria</taxon>
        <taxon>Pseudomonadati</taxon>
        <taxon>Pseudomonadota</taxon>
        <taxon>Gammaproteobacteria</taxon>
        <taxon>Moraxellales</taxon>
        <taxon>Moraxellaceae</taxon>
        <taxon>Moraxella</taxon>
    </lineage>
</organism>
<keyword evidence="2" id="KW-1185">Reference proteome</keyword>
<accession>A0A1S9ZV03</accession>
<proteinExistence type="predicted"/>
<sequence>MINGYFTTNHRQIFASFGNNFWLNLKKSVTIFCNLLQSKITQAKDGFLYIHCKTLPKSYEMMEKLGEFCYHVAFA</sequence>